<dbReference type="EMBL" id="CP000724">
    <property type="protein sequence ID" value="ABR46948.1"/>
    <property type="molecule type" value="Genomic_DNA"/>
</dbReference>
<evidence type="ECO:0000259" key="3">
    <source>
        <dbReference type="Pfam" id="PF18912"/>
    </source>
</evidence>
<dbReference type="Proteomes" id="UP000001572">
    <property type="component" value="Chromosome"/>
</dbReference>
<gene>
    <name evidence="4" type="ordered locus">Amet_0723</name>
</gene>
<evidence type="ECO:0000313" key="4">
    <source>
        <dbReference type="EMBL" id="ABR46948.1"/>
    </source>
</evidence>
<name>A6TL80_ALKMQ</name>
<dbReference type="Pfam" id="PF18912">
    <property type="entry name" value="DZR_2"/>
    <property type="match status" value="1"/>
</dbReference>
<sequence length="242" mass="27535">MKAYWGALMDLMYPLDVSCIACKENLSNQTKYYLCDTCYGEIDFFPEHCCHQCGKILSMTEAVGLCQACESKPPSFERAIAVFQYQGHIKRLIFRFKYEHEPYLSRIMGQMLADSYEKEALEVGLIIPVPLHYKRQKQRGFNQAELLAKYMSQQVKQPYDPDVLIRSQETIIMHHLTRQQREENVKQAFMVKNPGLIVNQKLLLIDDIVTTGATLKACSRVLLEAGAQSVTALTLARGGGQS</sequence>
<dbReference type="InterPro" id="IPR029057">
    <property type="entry name" value="PRTase-like"/>
</dbReference>
<keyword evidence="5" id="KW-1185">Reference proteome</keyword>
<protein>
    <submittedName>
        <fullName evidence="4">Phosphoribosyltransferase</fullName>
    </submittedName>
</protein>
<evidence type="ECO:0000313" key="5">
    <source>
        <dbReference type="Proteomes" id="UP000001572"/>
    </source>
</evidence>
<feature type="domain" description="Double zinc ribbon" evidence="3">
    <location>
        <begin position="8"/>
        <end position="69"/>
    </location>
</feature>
<dbReference type="RefSeq" id="WP_012061991.1">
    <property type="nucleotide sequence ID" value="NC_009633.1"/>
</dbReference>
<evidence type="ECO:0000256" key="1">
    <source>
        <dbReference type="ARBA" id="ARBA00008007"/>
    </source>
</evidence>
<dbReference type="SUPFAM" id="SSF53271">
    <property type="entry name" value="PRTase-like"/>
    <property type="match status" value="1"/>
</dbReference>
<dbReference type="CDD" id="cd06223">
    <property type="entry name" value="PRTases_typeI"/>
    <property type="match status" value="1"/>
</dbReference>
<dbReference type="PANTHER" id="PTHR47505:SF1">
    <property type="entry name" value="DNA UTILIZATION PROTEIN YHGH"/>
    <property type="match status" value="1"/>
</dbReference>
<organism evidence="4 5">
    <name type="scientific">Alkaliphilus metalliredigens (strain QYMF)</name>
    <dbReference type="NCBI Taxonomy" id="293826"/>
    <lineage>
        <taxon>Bacteria</taxon>
        <taxon>Bacillati</taxon>
        <taxon>Bacillota</taxon>
        <taxon>Clostridia</taxon>
        <taxon>Peptostreptococcales</taxon>
        <taxon>Natronincolaceae</taxon>
        <taxon>Alkaliphilus</taxon>
    </lineage>
</organism>
<dbReference type="GO" id="GO:0016757">
    <property type="term" value="F:glycosyltransferase activity"/>
    <property type="evidence" value="ECO:0007669"/>
    <property type="project" value="UniProtKB-KW"/>
</dbReference>
<reference evidence="5" key="1">
    <citation type="journal article" date="2016" name="Genome Announc.">
        <title>Complete genome sequence of Alkaliphilus metalliredigens strain QYMF, an alkaliphilic and metal-reducing bacterium isolated from borax-contaminated leachate ponds.</title>
        <authorList>
            <person name="Hwang C."/>
            <person name="Copeland A."/>
            <person name="Lucas S."/>
            <person name="Lapidus A."/>
            <person name="Barry K."/>
            <person name="Detter J.C."/>
            <person name="Glavina Del Rio T."/>
            <person name="Hammon N."/>
            <person name="Israni S."/>
            <person name="Dalin E."/>
            <person name="Tice H."/>
            <person name="Pitluck S."/>
            <person name="Chertkov O."/>
            <person name="Brettin T."/>
            <person name="Bruce D."/>
            <person name="Han C."/>
            <person name="Schmutz J."/>
            <person name="Larimer F."/>
            <person name="Land M.L."/>
            <person name="Hauser L."/>
            <person name="Kyrpides N."/>
            <person name="Mikhailova N."/>
            <person name="Ye Q."/>
            <person name="Zhou J."/>
            <person name="Richardson P."/>
            <person name="Fields M.W."/>
        </authorList>
    </citation>
    <scope>NUCLEOTIDE SEQUENCE [LARGE SCALE GENOMIC DNA]</scope>
    <source>
        <strain evidence="5">QYMF</strain>
    </source>
</reference>
<dbReference type="AlphaFoldDB" id="A6TL80"/>
<accession>A6TL80</accession>
<dbReference type="Gene3D" id="3.40.50.2020">
    <property type="match status" value="1"/>
</dbReference>
<dbReference type="Pfam" id="PF00156">
    <property type="entry name" value="Pribosyltran"/>
    <property type="match status" value="1"/>
</dbReference>
<dbReference type="InterPro" id="IPR000836">
    <property type="entry name" value="PRTase_dom"/>
</dbReference>
<dbReference type="HOGENOM" id="CLU_054549_0_0_9"/>
<evidence type="ECO:0000259" key="2">
    <source>
        <dbReference type="Pfam" id="PF00156"/>
    </source>
</evidence>
<dbReference type="eggNOG" id="COG1040">
    <property type="taxonomic scope" value="Bacteria"/>
</dbReference>
<dbReference type="InterPro" id="IPR044005">
    <property type="entry name" value="DZR_2"/>
</dbReference>
<comment type="similarity">
    <text evidence="1">Belongs to the ComF/GntX family.</text>
</comment>
<keyword evidence="4" id="KW-0328">Glycosyltransferase</keyword>
<dbReference type="OrthoDB" id="9779910at2"/>
<dbReference type="InterPro" id="IPR051910">
    <property type="entry name" value="ComF/GntX_DNA_util-trans"/>
</dbReference>
<dbReference type="STRING" id="293826.Amet_0723"/>
<dbReference type="KEGG" id="amt:Amet_0723"/>
<dbReference type="PANTHER" id="PTHR47505">
    <property type="entry name" value="DNA UTILIZATION PROTEIN YHGH"/>
    <property type="match status" value="1"/>
</dbReference>
<keyword evidence="4" id="KW-0808">Transferase</keyword>
<feature type="domain" description="Phosphoribosyltransferase" evidence="2">
    <location>
        <begin position="178"/>
        <end position="239"/>
    </location>
</feature>
<proteinExistence type="inferred from homology"/>